<evidence type="ECO:0000256" key="5">
    <source>
        <dbReference type="ARBA" id="ARBA00022908"/>
    </source>
</evidence>
<feature type="active site" evidence="9">
    <location>
        <position position="239"/>
    </location>
</feature>
<proteinExistence type="inferred from homology"/>
<accession>A0A507ZSU4</accession>
<feature type="active site" evidence="9">
    <location>
        <position position="169"/>
    </location>
</feature>
<feature type="domain" description="Core-binding (CB)" evidence="11">
    <location>
        <begin position="1"/>
        <end position="84"/>
    </location>
</feature>
<keyword evidence="7 9" id="KW-0233">DNA recombination</keyword>
<evidence type="ECO:0000256" key="3">
    <source>
        <dbReference type="ARBA" id="ARBA00022618"/>
    </source>
</evidence>
<gene>
    <name evidence="9" type="primary">xerC</name>
    <name evidence="12" type="ORF">FKR84_07325</name>
</gene>
<dbReference type="EMBL" id="VIAR01000006">
    <property type="protein sequence ID" value="TQD38788.1"/>
    <property type="molecule type" value="Genomic_DNA"/>
</dbReference>
<comment type="similarity">
    <text evidence="9">Belongs to the 'phage' integrase family. XerC subfamily.</text>
</comment>
<feature type="active site" evidence="9">
    <location>
        <position position="145"/>
    </location>
</feature>
<dbReference type="InterPro" id="IPR002104">
    <property type="entry name" value="Integrase_catalytic"/>
</dbReference>
<keyword evidence="5 9" id="KW-0229">DNA integration</keyword>
<dbReference type="PANTHER" id="PTHR30349:SF77">
    <property type="entry name" value="TYROSINE RECOMBINASE XERC"/>
    <property type="match status" value="1"/>
</dbReference>
<evidence type="ECO:0000313" key="13">
    <source>
        <dbReference type="Proteomes" id="UP000317169"/>
    </source>
</evidence>
<dbReference type="PROSITE" id="PS51898">
    <property type="entry name" value="TYR_RECOMBINASE"/>
    <property type="match status" value="1"/>
</dbReference>
<dbReference type="InterPro" id="IPR013762">
    <property type="entry name" value="Integrase-like_cat_sf"/>
</dbReference>
<feature type="domain" description="Tyr recombinase" evidence="10">
    <location>
        <begin position="105"/>
        <end position="287"/>
    </location>
</feature>
<sequence length="294" mass="34273">MDFSQFKDYLQYEKKYSVHTVTAYIKDLQQFATFIKDNFEETNLTEVSYSLIRSYIVHLSDAKTSNRSINRKISSLKTYYKFLLKTKQVSVSPLNKHKALKVAQRIQTPFSVEEIQNAIQEIPLESFEDWRDRLVVELLYSTGMRRAELINIKLTDVDIAARQIKIYGKRNKERIVPLLSSSIEILKVYLDKRKEIENLTKAEYFLLTKKGEKLYGTLVYRIVNNYFSRVSSKVKKSPHIIRHSFATHLLNEGANLNAVKDLLGHSSLASTQVYTHNNIKELSEIYKNAHPRNI</sequence>
<dbReference type="GO" id="GO:0009037">
    <property type="term" value="F:tyrosine-based site-specific recombinase activity"/>
    <property type="evidence" value="ECO:0007669"/>
    <property type="project" value="UniProtKB-UniRule"/>
</dbReference>
<dbReference type="Proteomes" id="UP000317169">
    <property type="component" value="Unassembled WGS sequence"/>
</dbReference>
<dbReference type="PROSITE" id="PS51900">
    <property type="entry name" value="CB"/>
    <property type="match status" value="1"/>
</dbReference>
<evidence type="ECO:0000256" key="4">
    <source>
        <dbReference type="ARBA" id="ARBA00022829"/>
    </source>
</evidence>
<evidence type="ECO:0000256" key="1">
    <source>
        <dbReference type="ARBA" id="ARBA00004496"/>
    </source>
</evidence>
<dbReference type="GO" id="GO:0006313">
    <property type="term" value="P:DNA transposition"/>
    <property type="evidence" value="ECO:0007669"/>
    <property type="project" value="UniProtKB-UniRule"/>
</dbReference>
<dbReference type="RefSeq" id="WP_141421646.1">
    <property type="nucleotide sequence ID" value="NZ_VIAR01000006.1"/>
</dbReference>
<feature type="active site" evidence="9">
    <location>
        <position position="265"/>
    </location>
</feature>
<evidence type="ECO:0000313" key="12">
    <source>
        <dbReference type="EMBL" id="TQD38788.1"/>
    </source>
</evidence>
<protein>
    <recommendedName>
        <fullName evidence="9">Tyrosine recombinase XerC</fullName>
    </recommendedName>
</protein>
<comment type="function">
    <text evidence="9">Site-specific tyrosine recombinase, which acts by catalyzing the cutting and rejoining of the recombining DNA molecules. The XerC-XerD complex is essential to convert dimers of the bacterial chromosome into monomers to permit their segregation at cell division. It also contributes to the segregational stability of plasmids.</text>
</comment>
<keyword evidence="6 9" id="KW-0238">DNA-binding</keyword>
<comment type="subunit">
    <text evidence="9">Forms a cyclic heterotetrameric complex composed of two molecules of XerC and two molecules of XerD.</text>
</comment>
<dbReference type="InterPro" id="IPR023009">
    <property type="entry name" value="Tyrosine_recombinase_XerC/XerD"/>
</dbReference>
<dbReference type="InterPro" id="IPR011010">
    <property type="entry name" value="DNA_brk_join_enz"/>
</dbReference>
<dbReference type="PANTHER" id="PTHR30349">
    <property type="entry name" value="PHAGE INTEGRASE-RELATED"/>
    <property type="match status" value="1"/>
</dbReference>
<dbReference type="GO" id="GO:0005737">
    <property type="term" value="C:cytoplasm"/>
    <property type="evidence" value="ECO:0007669"/>
    <property type="project" value="UniProtKB-SubCell"/>
</dbReference>
<keyword evidence="8 9" id="KW-0131">Cell cycle</keyword>
<evidence type="ECO:0000256" key="6">
    <source>
        <dbReference type="ARBA" id="ARBA00023125"/>
    </source>
</evidence>
<evidence type="ECO:0000256" key="7">
    <source>
        <dbReference type="ARBA" id="ARBA00023172"/>
    </source>
</evidence>
<organism evidence="12 13">
    <name type="scientific">Haloflavibacter putidus</name>
    <dbReference type="NCBI Taxonomy" id="2576776"/>
    <lineage>
        <taxon>Bacteria</taxon>
        <taxon>Pseudomonadati</taxon>
        <taxon>Bacteroidota</taxon>
        <taxon>Flavobacteriia</taxon>
        <taxon>Flavobacteriales</taxon>
        <taxon>Flavobacteriaceae</taxon>
        <taxon>Haloflavibacter</taxon>
    </lineage>
</organism>
<dbReference type="InterPro" id="IPR050090">
    <property type="entry name" value="Tyrosine_recombinase_XerCD"/>
</dbReference>
<evidence type="ECO:0000259" key="11">
    <source>
        <dbReference type="PROSITE" id="PS51900"/>
    </source>
</evidence>
<dbReference type="InterPro" id="IPR044068">
    <property type="entry name" value="CB"/>
</dbReference>
<evidence type="ECO:0000256" key="2">
    <source>
        <dbReference type="ARBA" id="ARBA00022490"/>
    </source>
</evidence>
<dbReference type="OrthoDB" id="9801717at2"/>
<dbReference type="Pfam" id="PF02899">
    <property type="entry name" value="Phage_int_SAM_1"/>
    <property type="match status" value="1"/>
</dbReference>
<comment type="subcellular location">
    <subcellularLocation>
        <location evidence="1 9">Cytoplasm</location>
    </subcellularLocation>
</comment>
<dbReference type="SUPFAM" id="SSF56349">
    <property type="entry name" value="DNA breaking-rejoining enzymes"/>
    <property type="match status" value="1"/>
</dbReference>
<dbReference type="InterPro" id="IPR010998">
    <property type="entry name" value="Integrase_recombinase_N"/>
</dbReference>
<keyword evidence="3 9" id="KW-0132">Cell division</keyword>
<evidence type="ECO:0000256" key="9">
    <source>
        <dbReference type="HAMAP-Rule" id="MF_01808"/>
    </source>
</evidence>
<evidence type="ECO:0000259" key="10">
    <source>
        <dbReference type="PROSITE" id="PS51898"/>
    </source>
</evidence>
<keyword evidence="4 9" id="KW-0159">Chromosome partition</keyword>
<keyword evidence="13" id="KW-1185">Reference proteome</keyword>
<name>A0A507ZSU4_9FLAO</name>
<dbReference type="Gene3D" id="1.10.150.130">
    <property type="match status" value="1"/>
</dbReference>
<dbReference type="InterPro" id="IPR004107">
    <property type="entry name" value="Integrase_SAM-like_N"/>
</dbReference>
<dbReference type="Gene3D" id="1.10.443.10">
    <property type="entry name" value="Intergrase catalytic core"/>
    <property type="match status" value="1"/>
</dbReference>
<feature type="active site" evidence="9">
    <location>
        <position position="242"/>
    </location>
</feature>
<dbReference type="AlphaFoldDB" id="A0A507ZSU4"/>
<evidence type="ECO:0000256" key="8">
    <source>
        <dbReference type="ARBA" id="ARBA00023306"/>
    </source>
</evidence>
<reference evidence="12 13" key="1">
    <citation type="submission" date="2019-06" db="EMBL/GenBank/DDBJ databases">
        <title>Flavibacter putida gen. nov., sp. nov., a novel marine bacterium of the family Flavobacteriaceae isolated from coastal seawater.</title>
        <authorList>
            <person name="Feng X."/>
        </authorList>
    </citation>
    <scope>NUCLEOTIDE SEQUENCE [LARGE SCALE GENOMIC DNA]</scope>
    <source>
        <strain evidence="12 13">PLHSN227</strain>
    </source>
</reference>
<keyword evidence="2 9" id="KW-0963">Cytoplasm</keyword>
<dbReference type="GO" id="GO:0051301">
    <property type="term" value="P:cell division"/>
    <property type="evidence" value="ECO:0007669"/>
    <property type="project" value="UniProtKB-KW"/>
</dbReference>
<feature type="active site" description="O-(3'-phospho-DNA)-tyrosine intermediate" evidence="9">
    <location>
        <position position="274"/>
    </location>
</feature>
<dbReference type="GO" id="GO:0007059">
    <property type="term" value="P:chromosome segregation"/>
    <property type="evidence" value="ECO:0007669"/>
    <property type="project" value="UniProtKB-UniRule"/>
</dbReference>
<comment type="caution">
    <text evidence="12">The sequence shown here is derived from an EMBL/GenBank/DDBJ whole genome shotgun (WGS) entry which is preliminary data.</text>
</comment>
<dbReference type="GO" id="GO:0003677">
    <property type="term" value="F:DNA binding"/>
    <property type="evidence" value="ECO:0007669"/>
    <property type="project" value="UniProtKB-UniRule"/>
</dbReference>
<dbReference type="Pfam" id="PF00589">
    <property type="entry name" value="Phage_integrase"/>
    <property type="match status" value="1"/>
</dbReference>
<dbReference type="HAMAP" id="MF_01808">
    <property type="entry name" value="Recomb_XerC_XerD"/>
    <property type="match status" value="1"/>
</dbReference>